<dbReference type="EMBL" id="CP118376">
    <property type="protein sequence ID" value="WFD43294.1"/>
    <property type="molecule type" value="Genomic_DNA"/>
</dbReference>
<gene>
    <name evidence="1" type="ORF">MPSI1_001955</name>
</gene>
<keyword evidence="2" id="KW-1185">Reference proteome</keyword>
<evidence type="ECO:0008006" key="3">
    <source>
        <dbReference type="Google" id="ProtNLM"/>
    </source>
</evidence>
<dbReference type="Proteomes" id="UP001214628">
    <property type="component" value="Chromosome 2"/>
</dbReference>
<dbReference type="AlphaFoldDB" id="A0AAF0FB92"/>
<dbReference type="Gene3D" id="3.10.129.10">
    <property type="entry name" value="Hotdog Thioesterase"/>
    <property type="match status" value="1"/>
</dbReference>
<organism evidence="1 2">
    <name type="scientific">Malassezia psittaci</name>
    <dbReference type="NCBI Taxonomy" id="1821823"/>
    <lineage>
        <taxon>Eukaryota</taxon>
        <taxon>Fungi</taxon>
        <taxon>Dikarya</taxon>
        <taxon>Basidiomycota</taxon>
        <taxon>Ustilaginomycotina</taxon>
        <taxon>Malasseziomycetes</taxon>
        <taxon>Malasseziales</taxon>
        <taxon>Malasseziaceae</taxon>
        <taxon>Malassezia</taxon>
    </lineage>
</organism>
<protein>
    <recommendedName>
        <fullName evidence="3">Thioesterase domain-containing protein</fullName>
    </recommendedName>
</protein>
<sequence length="112" mass="11821">MGSLAVASKGRFQTGISTDINATFVKPGGKMGDSVSVLGEVVSMGMLSSTLLLMSGKTLAYTRVELRDPKTNDVLAYGSHTKFVKMGIDSEDNVEFNESGEEVIKGTLPSDA</sequence>
<proteinExistence type="predicted"/>
<evidence type="ECO:0000313" key="1">
    <source>
        <dbReference type="EMBL" id="WFD43294.1"/>
    </source>
</evidence>
<accession>A0AAF0FB92</accession>
<name>A0AAF0FB92_9BASI</name>
<evidence type="ECO:0000313" key="2">
    <source>
        <dbReference type="Proteomes" id="UP001214628"/>
    </source>
</evidence>
<reference evidence="1" key="1">
    <citation type="submission" date="2023-02" db="EMBL/GenBank/DDBJ databases">
        <title>Mating type loci evolution in Malassezia.</title>
        <authorList>
            <person name="Coelho M.A."/>
        </authorList>
    </citation>
    <scope>NUCLEOTIDE SEQUENCE</scope>
    <source>
        <strain evidence="1">CBS 14136</strain>
    </source>
</reference>